<protein>
    <submittedName>
        <fullName evidence="1">Uncharacterized protein</fullName>
    </submittedName>
</protein>
<dbReference type="Gene3D" id="3.40.50.450">
    <property type="match status" value="1"/>
</dbReference>
<evidence type="ECO:0000313" key="1">
    <source>
        <dbReference type="EMBL" id="ARO87961.1"/>
    </source>
</evidence>
<accession>A0A1W6SQ98</accession>
<dbReference type="eggNOG" id="COG3613">
    <property type="taxonomic scope" value="Bacteria"/>
</dbReference>
<dbReference type="KEGG" id="nlc:EBAPG3_009380"/>
<dbReference type="SUPFAM" id="SSF52309">
    <property type="entry name" value="N-(deoxy)ribosyltransferase-like"/>
    <property type="match status" value="1"/>
</dbReference>
<gene>
    <name evidence="1" type="ORF">EBAPG3_009380</name>
</gene>
<organism evidence="1 2">
    <name type="scientific">Nitrosospira lacus</name>
    <dbReference type="NCBI Taxonomy" id="1288494"/>
    <lineage>
        <taxon>Bacteria</taxon>
        <taxon>Pseudomonadati</taxon>
        <taxon>Pseudomonadota</taxon>
        <taxon>Betaproteobacteria</taxon>
        <taxon>Nitrosomonadales</taxon>
        <taxon>Nitrosomonadaceae</taxon>
        <taxon>Nitrosospira</taxon>
    </lineage>
</organism>
<dbReference type="AlphaFoldDB" id="A0A1W6SQ98"/>
<reference evidence="1 2" key="1">
    <citation type="journal article" date="2015" name="Int. J. Syst. Evol. Microbiol.">
        <title>Nitrosospira lacus sp. nov., a psychrotolerant, ammonia-oxidizing bacterium from sandy lake sediment.</title>
        <authorList>
            <person name="Urakawa H."/>
            <person name="Garcia J.C."/>
            <person name="Nielsen J.L."/>
            <person name="Le V.Q."/>
            <person name="Kozlowski J.A."/>
            <person name="Stein L.Y."/>
            <person name="Lim C.K."/>
            <person name="Pommerening-Roser A."/>
            <person name="Martens-Habbena W."/>
            <person name="Stahl D.A."/>
            <person name="Klotz M.G."/>
        </authorList>
    </citation>
    <scope>NUCLEOTIDE SEQUENCE [LARGE SCALE GENOMIC DNA]</scope>
    <source>
        <strain evidence="1 2">APG3</strain>
    </source>
</reference>
<proteinExistence type="predicted"/>
<sequence length="214" mass="23977">MGLGDEHIALIGARSLNNLGFIAGAAHNRGLIDGRILSDGQDVYVAINNARLTIDGWAAYLDLKKGKTDSKHAFMAMKFNEPVLDDIYLNHFKEAVKNTGFELTRLDEGQPAGLIDDHLRVRIRKARFIIADLTHHNNGAYWEAGHAEGLGKPVIYTCEKSVFNNKTESTHFDANHHLTVLWEHGRLEEAVKQLKATIRATFPLDAKMEDYTEE</sequence>
<dbReference type="Proteomes" id="UP000012179">
    <property type="component" value="Chromosome"/>
</dbReference>
<dbReference type="EMBL" id="CP021106">
    <property type="protein sequence ID" value="ARO87961.1"/>
    <property type="molecule type" value="Genomic_DNA"/>
</dbReference>
<name>A0A1W6SQ98_9PROT</name>
<evidence type="ECO:0000313" key="2">
    <source>
        <dbReference type="Proteomes" id="UP000012179"/>
    </source>
</evidence>
<keyword evidence="2" id="KW-1185">Reference proteome</keyword>